<feature type="transmembrane region" description="Helical" evidence="1">
    <location>
        <begin position="168"/>
        <end position="189"/>
    </location>
</feature>
<proteinExistence type="predicted"/>
<keyword evidence="3" id="KW-1185">Reference proteome</keyword>
<sequence length="191" mass="22652">MTETLERALAPLITIGSFCDLGMFEHPVGQPRPYLSCLYVLAKWSFFTYFCYYPIFINDLWDKKTYIVDFVPLITITLVLISFCRFKELKMCLRELDIVDDTLEALGMPKEYQRLRNWIIRMIIGWILYIFADLAYHSLYIIIFIPFSDILFFFYLMDYSFITHYPVYVITINVLISGTILGLVHVYTFTL</sequence>
<keyword evidence="1" id="KW-1133">Transmembrane helix</keyword>
<evidence type="ECO:0000256" key="1">
    <source>
        <dbReference type="SAM" id="Phobius"/>
    </source>
</evidence>
<accession>A0A151XHX5</accession>
<keyword evidence="1" id="KW-0472">Membrane</keyword>
<evidence type="ECO:0000313" key="2">
    <source>
        <dbReference type="EMBL" id="KYQ60006.1"/>
    </source>
</evidence>
<name>A0A151XHX5_9HYME</name>
<dbReference type="AlphaFoldDB" id="A0A151XHX5"/>
<protein>
    <submittedName>
        <fullName evidence="2">Uncharacterized protein</fullName>
    </submittedName>
</protein>
<gene>
    <name evidence="2" type="ORF">ALC60_00977</name>
</gene>
<evidence type="ECO:0000313" key="3">
    <source>
        <dbReference type="Proteomes" id="UP000075809"/>
    </source>
</evidence>
<keyword evidence="1" id="KW-0812">Transmembrane</keyword>
<feature type="transmembrane region" description="Helical" evidence="1">
    <location>
        <begin position="67"/>
        <end position="86"/>
    </location>
</feature>
<reference evidence="2 3" key="1">
    <citation type="submission" date="2015-09" db="EMBL/GenBank/DDBJ databases">
        <title>Trachymyrmex zeteki WGS genome.</title>
        <authorList>
            <person name="Nygaard S."/>
            <person name="Hu H."/>
            <person name="Boomsma J."/>
            <person name="Zhang G."/>
        </authorList>
    </citation>
    <scope>NUCLEOTIDE SEQUENCE [LARGE SCALE GENOMIC DNA]</scope>
    <source>
        <strain evidence="2">Tzet28-1</strain>
        <tissue evidence="2">Whole body</tissue>
    </source>
</reference>
<dbReference type="EMBL" id="KQ982109">
    <property type="protein sequence ID" value="KYQ60006.1"/>
    <property type="molecule type" value="Genomic_DNA"/>
</dbReference>
<feature type="transmembrane region" description="Helical" evidence="1">
    <location>
        <begin position="33"/>
        <end position="55"/>
    </location>
</feature>
<dbReference type="Proteomes" id="UP000075809">
    <property type="component" value="Unassembled WGS sequence"/>
</dbReference>
<organism evidence="2 3">
    <name type="scientific">Mycetomoellerius zeteki</name>
    <dbReference type="NCBI Taxonomy" id="64791"/>
    <lineage>
        <taxon>Eukaryota</taxon>
        <taxon>Metazoa</taxon>
        <taxon>Ecdysozoa</taxon>
        <taxon>Arthropoda</taxon>
        <taxon>Hexapoda</taxon>
        <taxon>Insecta</taxon>
        <taxon>Pterygota</taxon>
        <taxon>Neoptera</taxon>
        <taxon>Endopterygota</taxon>
        <taxon>Hymenoptera</taxon>
        <taxon>Apocrita</taxon>
        <taxon>Aculeata</taxon>
        <taxon>Formicoidea</taxon>
        <taxon>Formicidae</taxon>
        <taxon>Myrmicinae</taxon>
        <taxon>Mycetomoellerius</taxon>
    </lineage>
</organism>